<gene>
    <name evidence="2" type="ORF">SAMN02745131_00349</name>
</gene>
<keyword evidence="1" id="KW-0812">Transmembrane</keyword>
<dbReference type="Proteomes" id="UP000184048">
    <property type="component" value="Unassembled WGS sequence"/>
</dbReference>
<accession>A0A1M4T546</accession>
<sequence length="47" mass="5562">MKQSWKRLVEQTEVKAGKLRFNTALFMIFMFLAFWGISFYVLVNSLA</sequence>
<dbReference type="AlphaFoldDB" id="A0A1M4T546"/>
<dbReference type="EMBL" id="FQUU01000001">
    <property type="protein sequence ID" value="SHE39642.1"/>
    <property type="molecule type" value="Genomic_DNA"/>
</dbReference>
<feature type="transmembrane region" description="Helical" evidence="1">
    <location>
        <begin position="21"/>
        <end position="43"/>
    </location>
</feature>
<proteinExistence type="predicted"/>
<keyword evidence="1" id="KW-0472">Membrane</keyword>
<keyword evidence="1" id="KW-1133">Transmembrane helix</keyword>
<keyword evidence="3" id="KW-1185">Reference proteome</keyword>
<protein>
    <submittedName>
        <fullName evidence="2">Uncharacterized protein</fullName>
    </submittedName>
</protein>
<dbReference type="RefSeq" id="WP_175545993.1">
    <property type="nucleotide sequence ID" value="NZ_FQUU01000001.1"/>
</dbReference>
<organism evidence="2 3">
    <name type="scientific">Flavisolibacter ginsengisoli DSM 18119</name>
    <dbReference type="NCBI Taxonomy" id="1121884"/>
    <lineage>
        <taxon>Bacteria</taxon>
        <taxon>Pseudomonadati</taxon>
        <taxon>Bacteroidota</taxon>
        <taxon>Chitinophagia</taxon>
        <taxon>Chitinophagales</taxon>
        <taxon>Chitinophagaceae</taxon>
        <taxon>Flavisolibacter</taxon>
    </lineage>
</organism>
<evidence type="ECO:0000256" key="1">
    <source>
        <dbReference type="SAM" id="Phobius"/>
    </source>
</evidence>
<evidence type="ECO:0000313" key="2">
    <source>
        <dbReference type="EMBL" id="SHE39642.1"/>
    </source>
</evidence>
<name>A0A1M4T546_9BACT</name>
<dbReference type="STRING" id="1121884.SAMN02745131_00349"/>
<evidence type="ECO:0000313" key="3">
    <source>
        <dbReference type="Proteomes" id="UP000184048"/>
    </source>
</evidence>
<reference evidence="2 3" key="1">
    <citation type="submission" date="2016-11" db="EMBL/GenBank/DDBJ databases">
        <authorList>
            <person name="Jaros S."/>
            <person name="Januszkiewicz K."/>
            <person name="Wedrychowicz H."/>
        </authorList>
    </citation>
    <scope>NUCLEOTIDE SEQUENCE [LARGE SCALE GENOMIC DNA]</scope>
    <source>
        <strain evidence="2 3">DSM 18119</strain>
    </source>
</reference>